<dbReference type="GO" id="GO:0016020">
    <property type="term" value="C:membrane"/>
    <property type="evidence" value="ECO:0007669"/>
    <property type="project" value="UniProtKB-SubCell"/>
</dbReference>
<dbReference type="PANTHER" id="PTHR24089">
    <property type="entry name" value="SOLUTE CARRIER FAMILY 25"/>
    <property type="match status" value="1"/>
</dbReference>
<evidence type="ECO:0000313" key="10">
    <source>
        <dbReference type="WBParaSite" id="jg19108.2"/>
    </source>
</evidence>
<dbReference type="PROSITE" id="PS50920">
    <property type="entry name" value="SOLCAR"/>
    <property type="match status" value="2"/>
</dbReference>
<dbReference type="WBParaSite" id="jg19108.2">
    <property type="protein sequence ID" value="jg19108.2"/>
    <property type="gene ID" value="jg19108"/>
</dbReference>
<proteinExistence type="inferred from homology"/>
<dbReference type="SUPFAM" id="SSF103506">
    <property type="entry name" value="Mitochondrial carrier"/>
    <property type="match status" value="1"/>
</dbReference>
<comment type="similarity">
    <text evidence="2 8">Belongs to the mitochondrial carrier (TC 2.A.29) family.</text>
</comment>
<name>A0A915DFW0_9BILA</name>
<dbReference type="GO" id="GO:0055085">
    <property type="term" value="P:transmembrane transport"/>
    <property type="evidence" value="ECO:0007669"/>
    <property type="project" value="InterPro"/>
</dbReference>
<feature type="repeat" description="Solcar" evidence="7">
    <location>
        <begin position="117"/>
        <end position="203"/>
    </location>
</feature>
<evidence type="ECO:0000256" key="1">
    <source>
        <dbReference type="ARBA" id="ARBA00004141"/>
    </source>
</evidence>
<dbReference type="PRINTS" id="PR00926">
    <property type="entry name" value="MITOCARRIER"/>
</dbReference>
<keyword evidence="5" id="KW-0677">Repeat</keyword>
<evidence type="ECO:0000256" key="3">
    <source>
        <dbReference type="ARBA" id="ARBA00022448"/>
    </source>
</evidence>
<dbReference type="AlphaFoldDB" id="A0A915DFW0"/>
<keyword evidence="6 7" id="KW-0472">Membrane</keyword>
<evidence type="ECO:0000256" key="2">
    <source>
        <dbReference type="ARBA" id="ARBA00006375"/>
    </source>
</evidence>
<comment type="subcellular location">
    <subcellularLocation>
        <location evidence="1">Membrane</location>
        <topology evidence="1">Multi-pass membrane protein</topology>
    </subcellularLocation>
</comment>
<dbReference type="Gene3D" id="1.50.40.10">
    <property type="entry name" value="Mitochondrial carrier domain"/>
    <property type="match status" value="1"/>
</dbReference>
<evidence type="ECO:0000256" key="4">
    <source>
        <dbReference type="ARBA" id="ARBA00022692"/>
    </source>
</evidence>
<protein>
    <submittedName>
        <fullName evidence="10">Mitochondrial thiamine pyrophosphate carrier</fullName>
    </submittedName>
</protein>
<dbReference type="InterPro" id="IPR018108">
    <property type="entry name" value="MCP_transmembrane"/>
</dbReference>
<sequence>MVIQSGEDKELSIRRLSSYQYSAAGFGSGIATRALVQPLDVLKIRFQLQEEPFKGAHGKYYGLAQALTLIKQEEGLSAFWKGHVPAQYISAIYGLVQFSVFETLRLHLRENVSAKRFNRTNDFVCGAIAGSSGMVVSLPFDVLRTRLVAQGKDKIYRGMFHAIRSIWQSEGAPGFFRGIVPCLAQVAPNAGLQFSIYNQMTTLWKSISYMHNYDKTGSLLCGILAGIAAKTMVYPLDLLRHRKQVTKLTRIGFGKTTPYSNTFRLIKGIIIEESMSSFLRASCPAC</sequence>
<reference evidence="10" key="1">
    <citation type="submission" date="2022-11" db="UniProtKB">
        <authorList>
            <consortium name="WormBaseParasite"/>
        </authorList>
    </citation>
    <scope>IDENTIFICATION</scope>
</reference>
<dbReference type="InterPro" id="IPR002067">
    <property type="entry name" value="MCP"/>
</dbReference>
<keyword evidence="9" id="KW-1185">Reference proteome</keyword>
<keyword evidence="4 7" id="KW-0812">Transmembrane</keyword>
<keyword evidence="3 8" id="KW-0813">Transport</keyword>
<evidence type="ECO:0000256" key="6">
    <source>
        <dbReference type="ARBA" id="ARBA00023136"/>
    </source>
</evidence>
<organism evidence="9 10">
    <name type="scientific">Ditylenchus dipsaci</name>
    <dbReference type="NCBI Taxonomy" id="166011"/>
    <lineage>
        <taxon>Eukaryota</taxon>
        <taxon>Metazoa</taxon>
        <taxon>Ecdysozoa</taxon>
        <taxon>Nematoda</taxon>
        <taxon>Chromadorea</taxon>
        <taxon>Rhabditida</taxon>
        <taxon>Tylenchina</taxon>
        <taxon>Tylenchomorpha</taxon>
        <taxon>Sphaerularioidea</taxon>
        <taxon>Anguinidae</taxon>
        <taxon>Anguininae</taxon>
        <taxon>Ditylenchus</taxon>
    </lineage>
</organism>
<evidence type="ECO:0000256" key="7">
    <source>
        <dbReference type="PROSITE-ProRule" id="PRU00282"/>
    </source>
</evidence>
<accession>A0A915DFW0</accession>
<evidence type="ECO:0000256" key="8">
    <source>
        <dbReference type="RuleBase" id="RU000488"/>
    </source>
</evidence>
<evidence type="ECO:0000256" key="5">
    <source>
        <dbReference type="ARBA" id="ARBA00022737"/>
    </source>
</evidence>
<feature type="repeat" description="Solcar" evidence="7">
    <location>
        <begin position="16"/>
        <end position="107"/>
    </location>
</feature>
<dbReference type="InterPro" id="IPR023395">
    <property type="entry name" value="MCP_dom_sf"/>
</dbReference>
<dbReference type="Pfam" id="PF00153">
    <property type="entry name" value="Mito_carr"/>
    <property type="match status" value="3"/>
</dbReference>
<evidence type="ECO:0000313" key="9">
    <source>
        <dbReference type="Proteomes" id="UP000887574"/>
    </source>
</evidence>
<dbReference type="Proteomes" id="UP000887574">
    <property type="component" value="Unplaced"/>
</dbReference>